<dbReference type="AlphaFoldDB" id="A0A1E7LMY3"/>
<comment type="caution">
    <text evidence="2">The sequence shown here is derived from an EMBL/GenBank/DDBJ whole genome shotgun (WGS) entry which is preliminary data.</text>
</comment>
<evidence type="ECO:0000256" key="1">
    <source>
        <dbReference type="SAM" id="MobiDB-lite"/>
    </source>
</evidence>
<feature type="region of interest" description="Disordered" evidence="1">
    <location>
        <begin position="39"/>
        <end position="66"/>
    </location>
</feature>
<sequence length="66" mass="7212">MTYRSAEMTDQGHEVTDAAESASAAGAYAVARVRIPHTPAARTRGARRRAGWVPPSVGEHQRIRRL</sequence>
<proteinExistence type="predicted"/>
<organism evidence="2 3">
    <name type="scientific">Streptomyces nanshensis</name>
    <dbReference type="NCBI Taxonomy" id="518642"/>
    <lineage>
        <taxon>Bacteria</taxon>
        <taxon>Bacillati</taxon>
        <taxon>Actinomycetota</taxon>
        <taxon>Actinomycetes</taxon>
        <taxon>Kitasatosporales</taxon>
        <taxon>Streptomycetaceae</taxon>
        <taxon>Streptomyces</taxon>
    </lineage>
</organism>
<evidence type="ECO:0000313" key="2">
    <source>
        <dbReference type="EMBL" id="OEV17526.1"/>
    </source>
</evidence>
<evidence type="ECO:0000313" key="3">
    <source>
        <dbReference type="Proteomes" id="UP000175971"/>
    </source>
</evidence>
<dbReference type="EMBL" id="LJGZ01000098">
    <property type="protein sequence ID" value="OEV17526.1"/>
    <property type="molecule type" value="Genomic_DNA"/>
</dbReference>
<feature type="region of interest" description="Disordered" evidence="1">
    <location>
        <begin position="1"/>
        <end position="23"/>
    </location>
</feature>
<gene>
    <name evidence="2" type="ORF">AN221_29145</name>
</gene>
<reference evidence="2 3" key="1">
    <citation type="journal article" date="2016" name="Front. Microbiol.">
        <title>Comparative Genomics Analysis of Streptomyces Species Reveals Their Adaptation to the Marine Environment and Their Diversity at the Genomic Level.</title>
        <authorList>
            <person name="Tian X."/>
            <person name="Zhang Z."/>
            <person name="Yang T."/>
            <person name="Chen M."/>
            <person name="Li J."/>
            <person name="Chen F."/>
            <person name="Yang J."/>
            <person name="Li W."/>
            <person name="Zhang B."/>
            <person name="Zhang Z."/>
            <person name="Wu J."/>
            <person name="Zhang C."/>
            <person name="Long L."/>
            <person name="Xiao J."/>
        </authorList>
    </citation>
    <scope>NUCLEOTIDE SEQUENCE [LARGE SCALE GENOMIC DNA]</scope>
    <source>
        <strain evidence="2 3">SCSIO M10372</strain>
    </source>
</reference>
<keyword evidence="3" id="KW-1185">Reference proteome</keyword>
<name>A0A1E7LMY3_9ACTN</name>
<protein>
    <submittedName>
        <fullName evidence="2">Uncharacterized protein</fullName>
    </submittedName>
</protein>
<accession>A0A1E7LMY3</accession>
<dbReference type="Proteomes" id="UP000175971">
    <property type="component" value="Unassembled WGS sequence"/>
</dbReference>